<evidence type="ECO:0000313" key="3">
    <source>
        <dbReference type="Proteomes" id="UP000249522"/>
    </source>
</evidence>
<accession>A0A2W1LBK5</accession>
<dbReference type="Proteomes" id="UP000249522">
    <property type="component" value="Unassembled WGS sequence"/>
</dbReference>
<evidence type="ECO:0000256" key="1">
    <source>
        <dbReference type="SAM" id="MobiDB-lite"/>
    </source>
</evidence>
<proteinExistence type="predicted"/>
<dbReference type="EMBL" id="QKRB01000042">
    <property type="protein sequence ID" value="PZD96119.1"/>
    <property type="molecule type" value="Genomic_DNA"/>
</dbReference>
<comment type="caution">
    <text evidence="2">The sequence shown here is derived from an EMBL/GenBank/DDBJ whole genome shotgun (WGS) entry which is preliminary data.</text>
</comment>
<name>A0A2W1LBK5_9BACL</name>
<feature type="region of interest" description="Disordered" evidence="1">
    <location>
        <begin position="1"/>
        <end position="21"/>
    </location>
</feature>
<sequence length="115" mass="13323">MQNQFQQGNSQQMSYEQFQELQRQRQEQEQIAARQAIQNIGADRESDRMRSVVQQLQSVSQELQMAENQIQVQMDAQLRQLQLIKQRIRQCESLIQESVARPVGGQGMAGMQGMQ</sequence>
<gene>
    <name evidence="2" type="ORF">DNH61_09400</name>
</gene>
<dbReference type="AlphaFoldDB" id="A0A2W1LBK5"/>
<keyword evidence="3" id="KW-1185">Reference proteome</keyword>
<dbReference type="RefSeq" id="WP_111146407.1">
    <property type="nucleotide sequence ID" value="NZ_QKRB01000042.1"/>
</dbReference>
<evidence type="ECO:0000313" key="2">
    <source>
        <dbReference type="EMBL" id="PZD96119.1"/>
    </source>
</evidence>
<organism evidence="2 3">
    <name type="scientific">Paenibacillus sambharensis</name>
    <dbReference type="NCBI Taxonomy" id="1803190"/>
    <lineage>
        <taxon>Bacteria</taxon>
        <taxon>Bacillati</taxon>
        <taxon>Bacillota</taxon>
        <taxon>Bacilli</taxon>
        <taxon>Bacillales</taxon>
        <taxon>Paenibacillaceae</taxon>
        <taxon>Paenibacillus</taxon>
    </lineage>
</organism>
<reference evidence="2 3" key="1">
    <citation type="submission" date="2018-06" db="EMBL/GenBank/DDBJ databases">
        <title>Paenibacillus imtechensis sp. nov.</title>
        <authorList>
            <person name="Pinnaka A.K."/>
            <person name="Singh H."/>
            <person name="Kaur M."/>
        </authorList>
    </citation>
    <scope>NUCLEOTIDE SEQUENCE [LARGE SCALE GENOMIC DNA]</scope>
    <source>
        <strain evidence="2 3">SMB1</strain>
    </source>
</reference>
<protein>
    <submittedName>
        <fullName evidence="2">Uncharacterized protein</fullName>
    </submittedName>
</protein>